<evidence type="ECO:0000256" key="6">
    <source>
        <dbReference type="SAM" id="SignalP"/>
    </source>
</evidence>
<dbReference type="PROSITE" id="PS00626">
    <property type="entry name" value="RCC1_2"/>
    <property type="match status" value="3"/>
</dbReference>
<dbReference type="SUPFAM" id="SSF49899">
    <property type="entry name" value="Concanavalin A-like lectins/glucanases"/>
    <property type="match status" value="1"/>
</dbReference>
<dbReference type="Proteomes" id="UP001207930">
    <property type="component" value="Unassembled WGS sequence"/>
</dbReference>
<dbReference type="InterPro" id="IPR051553">
    <property type="entry name" value="Ran_GTPase-activating"/>
</dbReference>
<proteinExistence type="predicted"/>
<keyword evidence="5" id="KW-0966">Cell projection</keyword>
<feature type="domain" description="HYDIN/VesB/CFA65-like Ig-like" evidence="7">
    <location>
        <begin position="767"/>
        <end position="840"/>
    </location>
</feature>
<evidence type="ECO:0000256" key="1">
    <source>
        <dbReference type="ARBA" id="ARBA00004138"/>
    </source>
</evidence>
<keyword evidence="9" id="KW-1185">Reference proteome</keyword>
<accession>A0ABT3FPN5</accession>
<dbReference type="RefSeq" id="WP_264501173.1">
    <property type="nucleotide sequence ID" value="NZ_JAPDDS010000005.1"/>
</dbReference>
<dbReference type="Gene3D" id="2.60.40.10">
    <property type="entry name" value="Immunoglobulins"/>
    <property type="match status" value="5"/>
</dbReference>
<gene>
    <name evidence="8" type="ORF">OKA04_10795</name>
</gene>
<dbReference type="NCBIfam" id="NF012200">
    <property type="entry name" value="choice_anch_D"/>
    <property type="match status" value="5"/>
</dbReference>
<dbReference type="Pfam" id="PF13540">
    <property type="entry name" value="RCC1_2"/>
    <property type="match status" value="5"/>
</dbReference>
<dbReference type="Pfam" id="PF22544">
    <property type="entry name" value="HYDIN_VesB_CFA65-like_Ig"/>
    <property type="match status" value="2"/>
</dbReference>
<comment type="subcellular location">
    <subcellularLocation>
        <location evidence="1">Cell projection</location>
        <location evidence="1">Cilium</location>
    </subcellularLocation>
    <subcellularLocation>
        <location evidence="2">Cytoplasm</location>
    </subcellularLocation>
</comment>
<evidence type="ECO:0000313" key="8">
    <source>
        <dbReference type="EMBL" id="MCW1885216.1"/>
    </source>
</evidence>
<dbReference type="PROSITE" id="PS50012">
    <property type="entry name" value="RCC1_3"/>
    <property type="match status" value="6"/>
</dbReference>
<evidence type="ECO:0000259" key="7">
    <source>
        <dbReference type="Pfam" id="PF22544"/>
    </source>
</evidence>
<sequence>MISVRHLIQRSKIPLLRGAWLTLAMIAAGNPASGAVTSTAYYRMGEDNPSATPGQKVLSVGNRFRTNEASTSGGEATYTGDVAAEAVERVGSSMAVSFSPDSYLGVPAISTTDNFGLEAWVRPASSTAEGVVLHNGVSGTSGLGIAQVGNKFQARIGSSLFGSGPLSPGVWSHVALVRSSGVTTLYVDGVECGTSGLTPPSPGSWLYMGGSGFTGSLDEVRAFTFSAGAFVTDDLSRRAAQIALAEEGGDPVPNGRTYDFGVADPGSAVDRSFVITSSGVTSLSNITARVSGADAGCFTVTEAPDATVATGDTTTFAVRFSPVGTERRTALLTITSNDPDDSPYRVMITGTTSKREISVEAPAGNPLPMGSVLTWGLSSSTLLPPAGLSRVTSLALGGSHVLALRDDGSIVWWGSSLAKPPADLGPATAIATGSYHSLAVTSGKVVGWGLTPASWTPLPAGLDGVVAVAAGLDHSLALRSDGTVVGWGRNNAGQLNIPASLSNVVAIAAGDHHNLALKSDGTVVTWGRNQSSYLAVPANLSNVVAIAAGSTTSLALRADGTVVGWGMLNGNLLTIPANVTGVVSIAAHGNELRAMKNDGTVQALKPTYTPPTPNARGKSLAVNNFITGVILTPNLPFGNQTVSYPSAPKTVTVRNSGIEPLQVTGITLSGTNAADFALDLPALPLELAPSASVEIAATFTPSGLSYHQAVLQIASNDPDNGNLTIDLSGTGVPAAPEIAIFDTTGPDAIELVDYKGTQVFPETTVDGTATVKTFTIVNQGYLDLTGIAISKDGNHRGEFQYSEPEVTTLPPGASTTFTVSFNPKAGGARDAMLRVSSNDLNEGIFEILLTGNAVGSEITVESSGGESLESGQVKVWGQSNASGELTIPPGLTGVRRIAGGDGFFVASLHDGTVTCWGRGNEGQTSPPQDLDDVIDVAACFTTAFALKSDGTVVAWGSNQGGARDVPPGLTGVKKIVANGAHVMALKEDGTAVTWGQFSSWPVTPAPADLSGIVDIATSTNTAAVLKADGSVVVWGDDYNHVDQVPEGLTGITSIAVSDSVIAALKSDGTVVTWGGIYPNRSDYKPPYGLSGVVDIVAHYDSIMARKADGTLVMWRRHNDPVALPAGLSGITAMAAGYYDFAVISDSVADLGTRPVTIPGTPRSLVVRNTGTLPLDIHSVEIVDGDISDFEITSTLPTGPLAAGGQASFSVRFVPSATGRRVAKLRITSSDHDEGWFHILLTGHAVPHVPILSVEEPSGTAIVDGRVVEFGLVDRENATPMPEGLSGVKAIAAVASGTIALKKDGTVIGWGAGSVVRPPIPLTDVSSIVSGEYFAMALRHDGTVKSWADDLHVEPVPAGVGGIVQVAGAGDHVVALKSDGTVAAWDSKRDTSVLRIPEGLDNVVAVATGSDHGVALKSDGTVVTWATSPSIPPSARTGVVAIAAARYHTLALKSDGTVVGWGSSSSSSPVVTPPAGLSGVVAISTGPEHSLALKHDGTVVGWGSNYHGQLNLPPGLGGVKAVSAGSNHSALLLGAHSDFATRAVASQGTVKRYVVRNGGSQPLHITGVNVAGDQASDFTVDTSGMLTTVAPGGGSTTFKVRFTPGATGFRSTTLTILSDDPADPEFQIRLTGTGVIPATPREAWRLGHFGAGANAGTAADDADPNGNGISNLLEYALGGDPLGTSSGSSILPRHGISEAGTMEFKFTRNPARADIVMTIQASDDLKTEWTDLARSSSGAAFLPLVEGVIVTEPEAGPGEVREVTLRDTAVVTDPSKPRRFLRLVVSEP</sequence>
<reference evidence="8 9" key="1">
    <citation type="submission" date="2022-10" db="EMBL/GenBank/DDBJ databases">
        <title>Luteolibacter flavescens strain MCCC 1K03193, whole genome shotgun sequencing project.</title>
        <authorList>
            <person name="Zhao G."/>
            <person name="Shen L."/>
        </authorList>
    </citation>
    <scope>NUCLEOTIDE SEQUENCE [LARGE SCALE GENOMIC DNA]</scope>
    <source>
        <strain evidence="8 9">MCCC 1K03193</strain>
    </source>
</reference>
<dbReference type="Gene3D" id="2.130.10.30">
    <property type="entry name" value="Regulator of chromosome condensation 1/beta-lactamase-inhibitor protein II"/>
    <property type="match status" value="5"/>
</dbReference>
<feature type="chain" id="PRO_5046428977" evidence="6">
    <location>
        <begin position="35"/>
        <end position="1787"/>
    </location>
</feature>
<dbReference type="InterPro" id="IPR053879">
    <property type="entry name" value="HYDIN_VesB_CFA65-like_Ig"/>
</dbReference>
<keyword evidence="4" id="KW-0969">Cilium</keyword>
<dbReference type="PANTHER" id="PTHR45982">
    <property type="entry name" value="REGULATOR OF CHROMOSOME CONDENSATION"/>
    <property type="match status" value="1"/>
</dbReference>
<evidence type="ECO:0000256" key="4">
    <source>
        <dbReference type="ARBA" id="ARBA00023069"/>
    </source>
</evidence>
<dbReference type="PANTHER" id="PTHR45982:SF1">
    <property type="entry name" value="REGULATOR OF CHROMOSOME CONDENSATION"/>
    <property type="match status" value="1"/>
</dbReference>
<comment type="caution">
    <text evidence="8">The sequence shown here is derived from an EMBL/GenBank/DDBJ whole genome shotgun (WGS) entry which is preliminary data.</text>
</comment>
<dbReference type="InterPro" id="IPR013783">
    <property type="entry name" value="Ig-like_fold"/>
</dbReference>
<dbReference type="InterPro" id="IPR009091">
    <property type="entry name" value="RCC1/BLIP-II"/>
</dbReference>
<evidence type="ECO:0000256" key="3">
    <source>
        <dbReference type="ARBA" id="ARBA00022490"/>
    </source>
</evidence>
<name>A0ABT3FPN5_9BACT</name>
<feature type="signal peptide" evidence="6">
    <location>
        <begin position="1"/>
        <end position="34"/>
    </location>
</feature>
<keyword evidence="6" id="KW-0732">Signal</keyword>
<evidence type="ECO:0000313" key="9">
    <source>
        <dbReference type="Proteomes" id="UP001207930"/>
    </source>
</evidence>
<evidence type="ECO:0000256" key="5">
    <source>
        <dbReference type="ARBA" id="ARBA00023273"/>
    </source>
</evidence>
<dbReference type="InterPro" id="IPR013320">
    <property type="entry name" value="ConA-like_dom_sf"/>
</dbReference>
<keyword evidence="3" id="KW-0963">Cytoplasm</keyword>
<feature type="domain" description="HYDIN/VesB/CFA65-like Ig-like" evidence="7">
    <location>
        <begin position="1547"/>
        <end position="1631"/>
    </location>
</feature>
<dbReference type="Pfam" id="PF13385">
    <property type="entry name" value="Laminin_G_3"/>
    <property type="match status" value="1"/>
</dbReference>
<dbReference type="EMBL" id="JAPDDS010000005">
    <property type="protein sequence ID" value="MCW1885216.1"/>
    <property type="molecule type" value="Genomic_DNA"/>
</dbReference>
<protein>
    <submittedName>
        <fullName evidence="8">Choice-of-anchor D domain-containing protein</fullName>
    </submittedName>
</protein>
<dbReference type="Gene3D" id="2.60.120.200">
    <property type="match status" value="1"/>
</dbReference>
<dbReference type="InterPro" id="IPR000408">
    <property type="entry name" value="Reg_chr_condens"/>
</dbReference>
<evidence type="ECO:0000256" key="2">
    <source>
        <dbReference type="ARBA" id="ARBA00004496"/>
    </source>
</evidence>
<organism evidence="8 9">
    <name type="scientific">Luteolibacter flavescens</name>
    <dbReference type="NCBI Taxonomy" id="1859460"/>
    <lineage>
        <taxon>Bacteria</taxon>
        <taxon>Pseudomonadati</taxon>
        <taxon>Verrucomicrobiota</taxon>
        <taxon>Verrucomicrobiia</taxon>
        <taxon>Verrucomicrobiales</taxon>
        <taxon>Verrucomicrobiaceae</taxon>
        <taxon>Luteolibacter</taxon>
    </lineage>
</organism>
<dbReference type="SUPFAM" id="SSF50985">
    <property type="entry name" value="RCC1/BLIP-II"/>
    <property type="match status" value="3"/>
</dbReference>